<dbReference type="GO" id="GO:0016192">
    <property type="term" value="P:vesicle-mediated transport"/>
    <property type="evidence" value="ECO:0007669"/>
    <property type="project" value="InterPro"/>
</dbReference>
<name>A0A564YHL1_HYMDI</name>
<feature type="region of interest" description="Disordered" evidence="2">
    <location>
        <begin position="310"/>
        <end position="329"/>
    </location>
</feature>
<dbReference type="Gene3D" id="3.40.50.1910">
    <property type="match status" value="2"/>
</dbReference>
<dbReference type="EMBL" id="CABIJS010000222">
    <property type="protein sequence ID" value="VUZ46782.1"/>
    <property type="molecule type" value="Genomic_DNA"/>
</dbReference>
<keyword evidence="4" id="KW-1185">Reference proteome</keyword>
<feature type="compositionally biased region" description="Low complexity" evidence="2">
    <location>
        <begin position="587"/>
        <end position="602"/>
    </location>
</feature>
<dbReference type="InterPro" id="IPR001619">
    <property type="entry name" value="Sec1-like"/>
</dbReference>
<sequence length="757" mass="83507">MALESEVSRAFFEHVFCPKDRSKSFRVLVLDERSTTVLSSCLRMQDIYDTGITLVENITKIRRALPMEAIYILEPCRDSVNRLLRDFSNNPKTYKAAYVYFTIAPSEDILKQLSASGCIRYFKAITVLNLGFLPIESHVFSINCYETAWLYTSPVDRVPDMNIRLENLAEQIATLCVTLNEFPKIRYRKRANNLQLAQFVQMKLAKHKEDNPQLGQGPHKDRSILLILDRGFDPLTPILHDLTLQSLIRDLKNIENNEYVYGNGQKFELTDKDKLWKELRNEHIADVSRNLPARLKAFAESKKHFLASKKRASELSSSGSQRGSVESIDSATSSGVVNYGAELPPDGSNSSKSSTAMLRSLQVMVHEMPQYQKEAASYNALVSITDHCLSACRENINTICSVEQDLVMGQTAQGDSLANPMMSLVNVLKPDSMSEVERFRLIMIFILTQGGIIESNLEKLLDYARLSLTYKSLVASMSSIVGARLVTSTDGSFDSPLFRGLPEITKAPPFIQYYLPIKGKRLHDVDENSYALSRWTPYLDDLLEKCISDTLDSQYFPYLMGAQASLPQASTFLQAPAVATTSDSDMRGPSARFRAPSPAPNSGAGGRSGIGSAGSSAGDSGGHRRTGSGHMGSGNQIFGQSRMTDHCGPRLIVFVVGGASWPETRVCYSVTQRCVEARLAASEKSTAITSALPLKGKGHLSKHLRKPGGGMLSMDAPQRVLQNGGGTGWNWEVVLGGTGVLTPKQFVTNLQHLVDNT</sequence>
<dbReference type="PANTHER" id="PTHR11679">
    <property type="entry name" value="VESICLE PROTEIN SORTING-ASSOCIATED"/>
    <property type="match status" value="1"/>
</dbReference>
<accession>A0A564YHL1</accession>
<dbReference type="InterPro" id="IPR043154">
    <property type="entry name" value="Sec-1-like_dom1"/>
</dbReference>
<feature type="region of interest" description="Disordered" evidence="2">
    <location>
        <begin position="580"/>
        <end position="640"/>
    </location>
</feature>
<dbReference type="Gene3D" id="1.25.40.60">
    <property type="match status" value="1"/>
</dbReference>
<dbReference type="InterPro" id="IPR027482">
    <property type="entry name" value="Sec1-like_dom2"/>
</dbReference>
<dbReference type="Pfam" id="PF00995">
    <property type="entry name" value="Sec1"/>
    <property type="match status" value="1"/>
</dbReference>
<dbReference type="Proteomes" id="UP000321570">
    <property type="component" value="Unassembled WGS sequence"/>
</dbReference>
<dbReference type="SUPFAM" id="SSF56815">
    <property type="entry name" value="Sec1/munc18-like (SM) proteins"/>
    <property type="match status" value="1"/>
</dbReference>
<dbReference type="PIRSF" id="PIRSF005715">
    <property type="entry name" value="VPS45_Sec1"/>
    <property type="match status" value="1"/>
</dbReference>
<feature type="compositionally biased region" description="Gly residues" evidence="2">
    <location>
        <begin position="603"/>
        <end position="612"/>
    </location>
</feature>
<evidence type="ECO:0000256" key="2">
    <source>
        <dbReference type="SAM" id="MobiDB-lite"/>
    </source>
</evidence>
<evidence type="ECO:0000313" key="3">
    <source>
        <dbReference type="EMBL" id="VUZ46782.1"/>
    </source>
</evidence>
<proteinExistence type="inferred from homology"/>
<evidence type="ECO:0000256" key="1">
    <source>
        <dbReference type="ARBA" id="ARBA00009884"/>
    </source>
</evidence>
<evidence type="ECO:0000313" key="4">
    <source>
        <dbReference type="Proteomes" id="UP000321570"/>
    </source>
</evidence>
<feature type="compositionally biased region" description="Low complexity" evidence="2">
    <location>
        <begin position="314"/>
        <end position="327"/>
    </location>
</feature>
<comment type="similarity">
    <text evidence="1">Belongs to the STXBP/unc-18/SEC1 family.</text>
</comment>
<protein>
    <recommendedName>
        <fullName evidence="5">Sec1 family domain-containing protein 1</fullName>
    </recommendedName>
</protein>
<reference evidence="3 4" key="1">
    <citation type="submission" date="2019-07" db="EMBL/GenBank/DDBJ databases">
        <authorList>
            <person name="Jastrzebski P J."/>
            <person name="Paukszto L."/>
            <person name="Jastrzebski P J."/>
        </authorList>
    </citation>
    <scope>NUCLEOTIDE SEQUENCE [LARGE SCALE GENOMIC DNA]</scope>
    <source>
        <strain evidence="3 4">WMS-il1</strain>
    </source>
</reference>
<evidence type="ECO:0008006" key="5">
    <source>
        <dbReference type="Google" id="ProtNLM"/>
    </source>
</evidence>
<organism evidence="3 4">
    <name type="scientific">Hymenolepis diminuta</name>
    <name type="common">Rat tapeworm</name>
    <dbReference type="NCBI Taxonomy" id="6216"/>
    <lineage>
        <taxon>Eukaryota</taxon>
        <taxon>Metazoa</taxon>
        <taxon>Spiralia</taxon>
        <taxon>Lophotrochozoa</taxon>
        <taxon>Platyhelminthes</taxon>
        <taxon>Cestoda</taxon>
        <taxon>Eucestoda</taxon>
        <taxon>Cyclophyllidea</taxon>
        <taxon>Hymenolepididae</taxon>
        <taxon>Hymenolepis</taxon>
    </lineage>
</organism>
<dbReference type="Gene3D" id="3.40.50.2060">
    <property type="match status" value="1"/>
</dbReference>
<gene>
    <name evidence="3" type="ORF">WMSIL1_LOCUS6711</name>
</gene>
<dbReference type="InterPro" id="IPR036045">
    <property type="entry name" value="Sec1-like_sf"/>
</dbReference>
<dbReference type="AlphaFoldDB" id="A0A564YHL1"/>